<proteinExistence type="predicted"/>
<reference evidence="1" key="1">
    <citation type="submission" date="2016-05" db="EMBL/GenBank/DDBJ databases">
        <authorList>
            <consortium name="Pathogen Informatics"/>
        </authorList>
    </citation>
    <scope>NUCLEOTIDE SEQUENCE</scope>
    <source>
        <strain evidence="1">WHO F</strain>
    </source>
</reference>
<protein>
    <submittedName>
        <fullName evidence="1">Uncharacterized protein</fullName>
    </submittedName>
</protein>
<dbReference type="EMBL" id="LT591897">
    <property type="protein sequence ID" value="SBQ22323.1"/>
    <property type="molecule type" value="Genomic_DNA"/>
</dbReference>
<gene>
    <name evidence="3" type="ORF">NCTC11421_00203</name>
    <name evidence="1" type="ORF">WHOF_00748</name>
    <name evidence="2" type="ORF">WHOF_01781C</name>
</gene>
<reference evidence="3" key="2">
    <citation type="submission" date="2018-06" db="EMBL/GenBank/DDBJ databases">
        <authorList>
            <consortium name="Pathogen Informatics"/>
            <person name="Doyle S."/>
        </authorList>
    </citation>
    <scope>NUCLEOTIDE SEQUENCE [LARGE SCALE GENOMIC DNA]</scope>
    <source>
        <strain evidence="3">NCTC11421</strain>
    </source>
</reference>
<organism evidence="1">
    <name type="scientific">Neisseria gonorrhoeae</name>
    <dbReference type="NCBI Taxonomy" id="485"/>
    <lineage>
        <taxon>Bacteria</taxon>
        <taxon>Pseudomonadati</taxon>
        <taxon>Pseudomonadota</taxon>
        <taxon>Betaproteobacteria</taxon>
        <taxon>Neisseriales</taxon>
        <taxon>Neisseriaceae</taxon>
        <taxon>Neisseria</taxon>
    </lineage>
</organism>
<dbReference type="EMBL" id="UGRI01000001">
    <property type="protein sequence ID" value="SUA20123.1"/>
    <property type="molecule type" value="Genomic_DNA"/>
</dbReference>
<evidence type="ECO:0000313" key="2">
    <source>
        <dbReference type="EMBL" id="SBQ22323.1"/>
    </source>
</evidence>
<sequence>MIYRFQTAFQQIRIDRLKNKTHKNTKEKYHD</sequence>
<evidence type="ECO:0000313" key="1">
    <source>
        <dbReference type="EMBL" id="SBM99197.1"/>
    </source>
</evidence>
<dbReference type="Proteomes" id="UP000239837">
    <property type="component" value="Chromosome"/>
</dbReference>
<dbReference type="EMBL" id="FLKW01000006">
    <property type="protein sequence ID" value="SBM99197.1"/>
    <property type="molecule type" value="Genomic_DNA"/>
</dbReference>
<evidence type="ECO:0000313" key="3">
    <source>
        <dbReference type="EMBL" id="SUA20123.1"/>
    </source>
</evidence>
<name>A0A1D3FNL9_NEIGO</name>
<accession>A0A1D3FNL9</accession>
<dbReference type="AlphaFoldDB" id="A0A1D3FNL9"/>